<proteinExistence type="inferred from homology"/>
<protein>
    <submittedName>
        <fullName evidence="6">3',5'-cyclic-AMP phosphodiesterase</fullName>
    </submittedName>
</protein>
<feature type="domain" description="Calcineurin-like phosphoesterase" evidence="5">
    <location>
        <begin position="22"/>
        <end position="213"/>
    </location>
</feature>
<evidence type="ECO:0000313" key="7">
    <source>
        <dbReference type="Proteomes" id="UP000235015"/>
    </source>
</evidence>
<dbReference type="Proteomes" id="UP000235015">
    <property type="component" value="Unassembled WGS sequence"/>
</dbReference>
<dbReference type="SUPFAM" id="SSF56300">
    <property type="entry name" value="Metallo-dependent phosphatases"/>
    <property type="match status" value="1"/>
</dbReference>
<name>A0A2N6CRP5_9GAMM</name>
<evidence type="ECO:0000313" key="6">
    <source>
        <dbReference type="EMBL" id="PLX59757.1"/>
    </source>
</evidence>
<keyword evidence="2" id="KW-0378">Hydrolase</keyword>
<keyword evidence="1" id="KW-0479">Metal-binding</keyword>
<dbReference type="GO" id="GO:0046872">
    <property type="term" value="F:metal ion binding"/>
    <property type="evidence" value="ECO:0007669"/>
    <property type="project" value="UniProtKB-KW"/>
</dbReference>
<organism evidence="6 7">
    <name type="scientific">Sedimenticola selenatireducens</name>
    <dbReference type="NCBI Taxonomy" id="191960"/>
    <lineage>
        <taxon>Bacteria</taxon>
        <taxon>Pseudomonadati</taxon>
        <taxon>Pseudomonadota</taxon>
        <taxon>Gammaproteobacteria</taxon>
        <taxon>Chromatiales</taxon>
        <taxon>Sedimenticolaceae</taxon>
        <taxon>Sedimenticola</taxon>
    </lineage>
</organism>
<dbReference type="GO" id="GO:0016787">
    <property type="term" value="F:hydrolase activity"/>
    <property type="evidence" value="ECO:0007669"/>
    <property type="project" value="UniProtKB-KW"/>
</dbReference>
<comment type="caution">
    <text evidence="6">The sequence shown here is derived from an EMBL/GenBank/DDBJ whole genome shotgun (WGS) entry which is preliminary data.</text>
</comment>
<dbReference type="AlphaFoldDB" id="A0A2N6CRP5"/>
<dbReference type="RefSeq" id="WP_273440818.1">
    <property type="nucleotide sequence ID" value="NZ_PKUN01000030.1"/>
</dbReference>
<evidence type="ECO:0000256" key="4">
    <source>
        <dbReference type="ARBA" id="ARBA00025742"/>
    </source>
</evidence>
<keyword evidence="3" id="KW-0408">Iron</keyword>
<dbReference type="EMBL" id="PKUN01000030">
    <property type="protein sequence ID" value="PLX59757.1"/>
    <property type="molecule type" value="Genomic_DNA"/>
</dbReference>
<dbReference type="Gene3D" id="3.60.21.10">
    <property type="match status" value="1"/>
</dbReference>
<dbReference type="PANTHER" id="PTHR42988:SF2">
    <property type="entry name" value="CYCLIC NUCLEOTIDE PHOSPHODIESTERASE CBUA0032-RELATED"/>
    <property type="match status" value="1"/>
</dbReference>
<evidence type="ECO:0000256" key="2">
    <source>
        <dbReference type="ARBA" id="ARBA00022801"/>
    </source>
</evidence>
<dbReference type="InterPro" id="IPR004843">
    <property type="entry name" value="Calcineurin-like_PHP"/>
</dbReference>
<dbReference type="InterPro" id="IPR050884">
    <property type="entry name" value="CNP_phosphodiesterase-III"/>
</dbReference>
<dbReference type="InterPro" id="IPR029052">
    <property type="entry name" value="Metallo-depent_PP-like"/>
</dbReference>
<dbReference type="PANTHER" id="PTHR42988">
    <property type="entry name" value="PHOSPHOHYDROLASE"/>
    <property type="match status" value="1"/>
</dbReference>
<evidence type="ECO:0000259" key="5">
    <source>
        <dbReference type="Pfam" id="PF00149"/>
    </source>
</evidence>
<gene>
    <name evidence="6" type="ORF">C0630_17685</name>
</gene>
<dbReference type="NCBIfam" id="NF008359">
    <property type="entry name" value="PRK11148.1"/>
    <property type="match status" value="1"/>
</dbReference>
<dbReference type="Pfam" id="PF00149">
    <property type="entry name" value="Metallophos"/>
    <property type="match status" value="1"/>
</dbReference>
<comment type="similarity">
    <text evidence="4">Belongs to the cyclic nucleotide phosphodiesterase class-III family.</text>
</comment>
<evidence type="ECO:0000256" key="3">
    <source>
        <dbReference type="ARBA" id="ARBA00023004"/>
    </source>
</evidence>
<reference evidence="6 7" key="1">
    <citation type="submission" date="2017-11" db="EMBL/GenBank/DDBJ databases">
        <title>Genome-resolved metagenomics identifies genetic mobility, metabolic interactions, and unexpected diversity in perchlorate-reducing communities.</title>
        <authorList>
            <person name="Barnum T.P."/>
            <person name="Figueroa I.A."/>
            <person name="Carlstrom C.I."/>
            <person name="Lucas L.N."/>
            <person name="Engelbrektson A.L."/>
            <person name="Coates J.D."/>
        </authorList>
    </citation>
    <scope>NUCLEOTIDE SEQUENCE [LARGE SCALE GENOMIC DNA]</scope>
    <source>
        <strain evidence="6">BM301</strain>
    </source>
</reference>
<dbReference type="STRING" id="1111735.GCA_000428045_03044"/>
<sequence>MAQDIVKLNSQSSRPANQQRPIRVLQITDCHLHTSLDWKLAGINTQISFEWVMALAAQQKSQTDLLLLTGDLVHDASAVGYTRLRNSVQEFGIKACCLPGNHDNPEMLTRHMRGGLVEVPKEVKLGNWVIIMLYSTQPHSEGGHLSDRELQTLERSLRENTDRHALIALHHHPVHINSAWMDKMALDNPEPFLSILDHYDNAKGVIWGHIHQPFDAEHNGVRMMGTPSTCIQFIENQDKFGISTAPPGFRWLELLPDGGINSGIDRIAALPPGLDLKTAGY</sequence>
<evidence type="ECO:0000256" key="1">
    <source>
        <dbReference type="ARBA" id="ARBA00022723"/>
    </source>
</evidence>
<accession>A0A2N6CRP5</accession>